<dbReference type="Pfam" id="PF25794">
    <property type="entry name" value="SACS"/>
    <property type="match status" value="1"/>
</dbReference>
<dbReference type="RefSeq" id="XP_016266146.1">
    <property type="nucleotide sequence ID" value="XM_016402249.1"/>
</dbReference>
<evidence type="ECO:0000313" key="5">
    <source>
        <dbReference type="Proteomes" id="UP000053342"/>
    </source>
</evidence>
<feature type="compositionally biased region" description="Basic residues" evidence="1">
    <location>
        <begin position="23"/>
        <end position="37"/>
    </location>
</feature>
<evidence type="ECO:0000259" key="3">
    <source>
        <dbReference type="Pfam" id="PF25794"/>
    </source>
</evidence>
<evidence type="ECO:0000313" key="4">
    <source>
        <dbReference type="EMBL" id="KIW45930.1"/>
    </source>
</evidence>
<reference evidence="4 5" key="1">
    <citation type="submission" date="2015-01" db="EMBL/GenBank/DDBJ databases">
        <title>The Genome Sequence of Exophiala oligosperma CBS72588.</title>
        <authorList>
            <consortium name="The Broad Institute Genomics Platform"/>
            <person name="Cuomo C."/>
            <person name="de Hoog S."/>
            <person name="Gorbushina A."/>
            <person name="Stielow B."/>
            <person name="Teixiera M."/>
            <person name="Abouelleil A."/>
            <person name="Chapman S.B."/>
            <person name="Priest M."/>
            <person name="Young S.K."/>
            <person name="Wortman J."/>
            <person name="Nusbaum C."/>
            <person name="Birren B."/>
        </authorList>
    </citation>
    <scope>NUCLEOTIDE SEQUENCE [LARGE SCALE GENOMIC DNA]</scope>
    <source>
        <strain evidence="4 5">CBS 72588</strain>
    </source>
</reference>
<evidence type="ECO:0000256" key="1">
    <source>
        <dbReference type="SAM" id="MobiDB-lite"/>
    </source>
</evidence>
<dbReference type="VEuPathDB" id="FungiDB:PV06_01635"/>
<feature type="region of interest" description="Disordered" evidence="1">
    <location>
        <begin position="1244"/>
        <end position="1313"/>
    </location>
</feature>
<organism evidence="4 5">
    <name type="scientific">Exophiala oligosperma</name>
    <dbReference type="NCBI Taxonomy" id="215243"/>
    <lineage>
        <taxon>Eukaryota</taxon>
        <taxon>Fungi</taxon>
        <taxon>Dikarya</taxon>
        <taxon>Ascomycota</taxon>
        <taxon>Pezizomycotina</taxon>
        <taxon>Eurotiomycetes</taxon>
        <taxon>Chaetothyriomycetidae</taxon>
        <taxon>Chaetothyriales</taxon>
        <taxon>Herpotrichiellaceae</taxon>
        <taxon>Exophiala</taxon>
    </lineage>
</organism>
<protein>
    <submittedName>
        <fullName evidence="4">Uncharacterized protein</fullName>
    </submittedName>
</protein>
<dbReference type="InterPro" id="IPR010730">
    <property type="entry name" value="HET"/>
</dbReference>
<dbReference type="SUPFAM" id="SSF55874">
    <property type="entry name" value="ATPase domain of HSP90 chaperone/DNA topoisomerase II/histidine kinase"/>
    <property type="match status" value="1"/>
</dbReference>
<dbReference type="HOGENOM" id="CLU_000570_2_1_1"/>
<dbReference type="GeneID" id="27353709"/>
<dbReference type="InterPro" id="IPR052957">
    <property type="entry name" value="Auxin_embryo_med"/>
</dbReference>
<keyword evidence="5" id="KW-1185">Reference proteome</keyword>
<dbReference type="InterPro" id="IPR058210">
    <property type="entry name" value="SACS/Nov_dom"/>
</dbReference>
<accession>A0A0D2DTT2</accession>
<evidence type="ECO:0000259" key="2">
    <source>
        <dbReference type="Pfam" id="PF06985"/>
    </source>
</evidence>
<dbReference type="InterPro" id="IPR036890">
    <property type="entry name" value="HATPase_C_sf"/>
</dbReference>
<dbReference type="EMBL" id="KN847333">
    <property type="protein sequence ID" value="KIW45930.1"/>
    <property type="molecule type" value="Genomic_DNA"/>
</dbReference>
<dbReference type="Pfam" id="PF26639">
    <property type="entry name" value="Het-6_barrel"/>
    <property type="match status" value="1"/>
</dbReference>
<feature type="compositionally biased region" description="Basic and acidic residues" evidence="1">
    <location>
        <begin position="1279"/>
        <end position="1301"/>
    </location>
</feature>
<proteinExistence type="predicted"/>
<sequence>MPLSKKPRNSFWGLLKEELFGHKPAKRKRRRRSHRSRHSSDADQQGGRHGAHKRSHQQKHHEERTHSETERDLARQHIRAIRKRKLNADDINQGALDFLSDDLYSSSTHFILELIQNADDCKFSLEKEQNVSQPSQSDDSERAYLPALTFILRERELRTKCNEDGFLPEHVEAICNTGASSKKGDPNSTGEKGVGFKSVFAIADLVWIISNNYSFKFDKHEPRGMLAPIWQTLPDPDLDGILPGQDGTTMVFQLSSMANEKMHAMVHALQSYILKVLIFLKNLRCITFTIEDDRRREQQITMTRKDSVSDVKGHYTTELISPDRSRRLFMIQSFKVPSMPTEEKRPGQETSEIKIAFPMNPDNQPVLEAQYVYSFLPVYDFGFKFLLQADFLLPASREAIKENSEWNKKILAAVPGLFISAIEHLVPKILRYSWLRFLPDEGQREDVFKEVRLKIWSRVREQPFLVSEADELAKPADLWWVPPYFRYEDNTPFTLCTATQAHYLSRDYSADDRYILQRLGVVELPLKQFLEDLALLIKSEDGIAERPVEWHRHLSKAIEQHEHRERCIPQLRSLRIIPTKRPRPNEDAEWVASDQGIIMFSSTEKYPDIPPGINIYQVHPDVGDEFEDIDRRALFRHVGAQGYRIGLIHDEIIKKQTDQESVEWSLTSDLVAQLHFLYETGWESRGSLNLWVMTVEGTPGLASMTYLNSGHTYSAAVIFARGGQKVSLTQGEYSETKAGLVRRWNGWLYHQFRVWHVPKLVKDRESYKIELSPDFDRVTEILASSEWLLLLKKNQDVYSEWLGTDNARTSILRDQLGSKVVDCHDGSRAPLNKTFLFPKALLPDEPIPIARLQVDDENDDKWKFLANLGVLLNTNISFYIRCLQEFSGKSSSVKDMYAFYKKIQADYKESENDLLKAFDKHPLIYFPMEDSKRQSEWLKVNECVWEGPRCLPKLARLDQHYPECKRLFHGLLHVAEEVDPTLLIKEVESCKPTELELILELLQEAERRLRKTGERQIPDIGPNTEIFPVRSYMGHNGSVVMKPWHKWMDWWIADEKQFERTAGDQIPLLALDFADLQLMPCIMDIFKLHSRVLSSAAETSWTHEGAQKVALKSALFDERIGLICRLIPDRKLNRGATLKRLTNITLYQADNISYSWRVDGWRHSEPLNVTSTVHKTEDALQVYVVKRYLASNKLPLELAEQLSSHCGITDPEGRRLAIMVVTLQNIQDIQEELVSRGYHENKGVVSPLSDKSAKQAENTPPTSGPAPQVSLDSAPVEPASEKLKKSTLDDENNHTVHEKTHQNIKQPRNQANTRETLSTGAGTIDVSEDHHLSTMQSNHASQSVHPPADSIPSKLLKFARTDPAKDKVTYQGGLDEAAILSLYRQVTHTKPSSHKPKLIEPPDFTTGLFAKASPFIVDHGLPDRSWREFTRNLTSRVTRKELAQVVYLSNAANNAQVDKVDDFSLDKSIRTLPGRVHVDGSLALSTTVFVSLPTPIEQQEAFAGELFMSKVLERELQGYYKPGVHWTSNARVQEGHDRYESQVDAETTFTLVDCSAFTDFLVRHEYLPARDWINPSITYHLDVHTTAGGLHDPFKIQQKNFDMARATSKFKTPKTDLFVLIRIFNIYRQPDMRLIVNPWSLYASGNMDLTVEGDHYRALLAVDHEEVAFTVQTTELTNSYEYEELKGERDIRLLEIYPDNEQEMLRGRVYDTNLDVEDGYIAISYTWGPALKPYRVHSSVGDLPIPASLHSALKRVRSSEQSVTVWADAICIHQRNESEKVRQIKLLPVIFGQAKQVFGWVGDMADYSDLAIKALQSVAQPETEQAFSEFDDKKWKAVSEFFERPWFVRSWIIQEIILAKDLLVVCGSQTILWQDLYEAVRNCQEHAKRSVGALNIPLFRNMNAIVSLGETRHGFWSGSQKYSLLQLLELFQHAKSTMKCDRLFTLLNVAADGGRLNFKPDYSSPLEVIVRRYGSEFVDRKQTFELLYRARLSNGEDFPSWTPDWTSNQYPKTISSWQSEPEFSALGVDREQAGISPLDDRLLLIDGCEVDKIAKVGNCTSEVHDALEYIADIFDFIELNATDSQAVPKDELKRKLPIGSAARAPWGEWVGQDFNESFLALTEYLALRNGQDEVGFTAGHSPAETTERLSQLHEKLWLFLFTAIEFSERFQPAVACLTNRGYFGLVPANAREGDIIAVLYGGAVPFCLRRSDDEETCRVVGEAYVHGIMHGEAIGWEGMRDETFQLK</sequence>
<name>A0A0D2DTT2_9EURO</name>
<dbReference type="NCBIfam" id="NF047352">
    <property type="entry name" value="P_loop_sacsin"/>
    <property type="match status" value="1"/>
</dbReference>
<dbReference type="PANTHER" id="PTHR32387">
    <property type="entry name" value="WU:FJ29H11"/>
    <property type="match status" value="1"/>
</dbReference>
<dbReference type="Pfam" id="PF06985">
    <property type="entry name" value="HET"/>
    <property type="match status" value="1"/>
</dbReference>
<feature type="domain" description="Heterokaryon incompatibility" evidence="2">
    <location>
        <begin position="1720"/>
        <end position="1855"/>
    </location>
</feature>
<feature type="compositionally biased region" description="Basic and acidic residues" evidence="1">
    <location>
        <begin position="60"/>
        <end position="73"/>
    </location>
</feature>
<gene>
    <name evidence="4" type="ORF">PV06_01635</name>
</gene>
<dbReference type="OrthoDB" id="2157530at2759"/>
<feature type="domain" description="Sacsin/Nov" evidence="3">
    <location>
        <begin position="104"/>
        <end position="220"/>
    </location>
</feature>
<feature type="region of interest" description="Disordered" evidence="1">
    <location>
        <begin position="22"/>
        <end position="73"/>
    </location>
</feature>
<dbReference type="PANTHER" id="PTHR32387:SF0">
    <property type="entry name" value="PROTEIN NO VEIN"/>
    <property type="match status" value="1"/>
</dbReference>
<feature type="compositionally biased region" description="Basic residues" evidence="1">
    <location>
        <begin position="49"/>
        <end position="59"/>
    </location>
</feature>
<dbReference type="Gene3D" id="3.30.565.10">
    <property type="entry name" value="Histidine kinase-like ATPase, C-terminal domain"/>
    <property type="match status" value="1"/>
</dbReference>
<dbReference type="STRING" id="215243.A0A0D2DTT2"/>
<feature type="compositionally biased region" description="Polar residues" evidence="1">
    <location>
        <begin position="1303"/>
        <end position="1313"/>
    </location>
</feature>
<dbReference type="Proteomes" id="UP000053342">
    <property type="component" value="Unassembled WGS sequence"/>
</dbReference>